<dbReference type="GeneID" id="19299287"/>
<dbReference type="eggNOG" id="ENOG502SV2T">
    <property type="taxonomic scope" value="Eukaryota"/>
</dbReference>
<gene>
    <name evidence="3" type="ORF">GLOTRDRAFT_110849</name>
</gene>
<feature type="domain" description="DUF7330" evidence="2">
    <location>
        <begin position="58"/>
        <end position="244"/>
    </location>
</feature>
<proteinExistence type="predicted"/>
<evidence type="ECO:0000313" key="4">
    <source>
        <dbReference type="Proteomes" id="UP000030669"/>
    </source>
</evidence>
<dbReference type="RefSeq" id="XP_007865285.1">
    <property type="nucleotide sequence ID" value="XM_007867094.1"/>
</dbReference>
<dbReference type="OrthoDB" id="2593559at2759"/>
<evidence type="ECO:0000256" key="1">
    <source>
        <dbReference type="SAM" id="MobiDB-lite"/>
    </source>
</evidence>
<name>S7RPS9_GLOTA</name>
<sequence length="285" mass="31595">MIIPDSKAQLLGMGAEPQDRELPPLPSETSDNPPPYESAGQDAAPEPAVAGLDVAPTNNLVIHTRRSPITGKFRINPEDTIPYAPDYLRRVNKRRCYKSRPTLNASFYTKHAPISLDLGIVSRSHENMTSFVEVNSRSGNITINLSLEAPKHINLDVWTRRGNVVVFLPKNYFGAVKVYSKHGQILFLPALSRVMRLAKMNERDAMIFVGQAGASDPHQIEDNSTKHADFCQLASRHGDVVVGLRGEDTYKREDNGFWKKLGTYLRGEALPVPPAPAEVPARLHV</sequence>
<dbReference type="AlphaFoldDB" id="S7RPS9"/>
<dbReference type="Pfam" id="PF24016">
    <property type="entry name" value="DUF7330"/>
    <property type="match status" value="1"/>
</dbReference>
<dbReference type="Proteomes" id="UP000030669">
    <property type="component" value="Unassembled WGS sequence"/>
</dbReference>
<dbReference type="OMA" id="IFRPQNA"/>
<dbReference type="EMBL" id="KB469300">
    <property type="protein sequence ID" value="EPQ56575.1"/>
    <property type="molecule type" value="Genomic_DNA"/>
</dbReference>
<organism evidence="3 4">
    <name type="scientific">Gloeophyllum trabeum (strain ATCC 11539 / FP-39264 / Madison 617)</name>
    <name type="common">Brown rot fungus</name>
    <dbReference type="NCBI Taxonomy" id="670483"/>
    <lineage>
        <taxon>Eukaryota</taxon>
        <taxon>Fungi</taxon>
        <taxon>Dikarya</taxon>
        <taxon>Basidiomycota</taxon>
        <taxon>Agaricomycotina</taxon>
        <taxon>Agaricomycetes</taxon>
        <taxon>Gloeophyllales</taxon>
        <taxon>Gloeophyllaceae</taxon>
        <taxon>Gloeophyllum</taxon>
    </lineage>
</organism>
<keyword evidence="4" id="KW-1185">Reference proteome</keyword>
<dbReference type="HOGENOM" id="CLU_073872_0_0_1"/>
<feature type="region of interest" description="Disordered" evidence="1">
    <location>
        <begin position="1"/>
        <end position="43"/>
    </location>
</feature>
<dbReference type="KEGG" id="gtr:GLOTRDRAFT_110849"/>
<evidence type="ECO:0000313" key="3">
    <source>
        <dbReference type="EMBL" id="EPQ56575.1"/>
    </source>
</evidence>
<accession>S7RPS9</accession>
<reference evidence="3 4" key="1">
    <citation type="journal article" date="2012" name="Science">
        <title>The Paleozoic origin of enzymatic lignin decomposition reconstructed from 31 fungal genomes.</title>
        <authorList>
            <person name="Floudas D."/>
            <person name="Binder M."/>
            <person name="Riley R."/>
            <person name="Barry K."/>
            <person name="Blanchette R.A."/>
            <person name="Henrissat B."/>
            <person name="Martinez A.T."/>
            <person name="Otillar R."/>
            <person name="Spatafora J.W."/>
            <person name="Yadav J.S."/>
            <person name="Aerts A."/>
            <person name="Benoit I."/>
            <person name="Boyd A."/>
            <person name="Carlson A."/>
            <person name="Copeland A."/>
            <person name="Coutinho P.M."/>
            <person name="de Vries R.P."/>
            <person name="Ferreira P."/>
            <person name="Findley K."/>
            <person name="Foster B."/>
            <person name="Gaskell J."/>
            <person name="Glotzer D."/>
            <person name="Gorecki P."/>
            <person name="Heitman J."/>
            <person name="Hesse C."/>
            <person name="Hori C."/>
            <person name="Igarashi K."/>
            <person name="Jurgens J.A."/>
            <person name="Kallen N."/>
            <person name="Kersten P."/>
            <person name="Kohler A."/>
            <person name="Kuees U."/>
            <person name="Kumar T.K.A."/>
            <person name="Kuo A."/>
            <person name="LaButti K."/>
            <person name="Larrondo L.F."/>
            <person name="Lindquist E."/>
            <person name="Ling A."/>
            <person name="Lombard V."/>
            <person name="Lucas S."/>
            <person name="Lundell T."/>
            <person name="Martin R."/>
            <person name="McLaughlin D.J."/>
            <person name="Morgenstern I."/>
            <person name="Morin E."/>
            <person name="Murat C."/>
            <person name="Nagy L.G."/>
            <person name="Nolan M."/>
            <person name="Ohm R.A."/>
            <person name="Patyshakuliyeva A."/>
            <person name="Rokas A."/>
            <person name="Ruiz-Duenas F.J."/>
            <person name="Sabat G."/>
            <person name="Salamov A."/>
            <person name="Samejima M."/>
            <person name="Schmutz J."/>
            <person name="Slot J.C."/>
            <person name="St John F."/>
            <person name="Stenlid J."/>
            <person name="Sun H."/>
            <person name="Sun S."/>
            <person name="Syed K."/>
            <person name="Tsang A."/>
            <person name="Wiebenga A."/>
            <person name="Young D."/>
            <person name="Pisabarro A."/>
            <person name="Eastwood D.C."/>
            <person name="Martin F."/>
            <person name="Cullen D."/>
            <person name="Grigoriev I.V."/>
            <person name="Hibbett D.S."/>
        </authorList>
    </citation>
    <scope>NUCLEOTIDE SEQUENCE [LARGE SCALE GENOMIC DNA]</scope>
    <source>
        <strain evidence="3 4">ATCC 11539</strain>
    </source>
</reference>
<protein>
    <recommendedName>
        <fullName evidence="2">DUF7330 domain-containing protein</fullName>
    </recommendedName>
</protein>
<dbReference type="InterPro" id="IPR055754">
    <property type="entry name" value="DUF7330"/>
</dbReference>
<evidence type="ECO:0000259" key="2">
    <source>
        <dbReference type="Pfam" id="PF24016"/>
    </source>
</evidence>